<feature type="transmembrane region" description="Helical" evidence="7">
    <location>
        <begin position="477"/>
        <end position="497"/>
    </location>
</feature>
<evidence type="ECO:0000256" key="1">
    <source>
        <dbReference type="ARBA" id="ARBA00004141"/>
    </source>
</evidence>
<keyword evidence="4" id="KW-0677">Repeat</keyword>
<dbReference type="PROSITE" id="PS51202">
    <property type="entry name" value="RCK_C"/>
    <property type="match status" value="2"/>
</dbReference>
<feature type="transmembrane region" description="Helical" evidence="7">
    <location>
        <begin position="174"/>
        <end position="197"/>
    </location>
</feature>
<dbReference type="GO" id="GO:0008324">
    <property type="term" value="F:monoatomic cation transmembrane transporter activity"/>
    <property type="evidence" value="ECO:0007669"/>
    <property type="project" value="InterPro"/>
</dbReference>
<feature type="transmembrane region" description="Helical" evidence="7">
    <location>
        <begin position="447"/>
        <end position="465"/>
    </location>
</feature>
<feature type="transmembrane region" description="Helical" evidence="7">
    <location>
        <begin position="56"/>
        <end position="75"/>
    </location>
</feature>
<name>A0A0W0VSU9_9GAMM</name>
<feature type="domain" description="RCK C-terminal" evidence="8">
    <location>
        <begin position="300"/>
        <end position="385"/>
    </location>
</feature>
<evidence type="ECO:0000313" key="9">
    <source>
        <dbReference type="EMBL" id="KTD23211.1"/>
    </source>
</evidence>
<feature type="transmembrane region" description="Helical" evidence="7">
    <location>
        <begin position="568"/>
        <end position="590"/>
    </location>
</feature>
<dbReference type="InterPro" id="IPR004680">
    <property type="entry name" value="Cit_transptr-like_dom"/>
</dbReference>
<keyword evidence="6 7" id="KW-0472">Membrane</keyword>
<reference evidence="9 10" key="1">
    <citation type="submission" date="2015-11" db="EMBL/GenBank/DDBJ databases">
        <title>Genomic analysis of 38 Legionella species identifies large and diverse effector repertoires.</title>
        <authorList>
            <person name="Burstein D."/>
            <person name="Amaro F."/>
            <person name="Zusman T."/>
            <person name="Lifshitz Z."/>
            <person name="Cohen O."/>
            <person name="Gilbert J.A."/>
            <person name="Pupko T."/>
            <person name="Shuman H.A."/>
            <person name="Segal G."/>
        </authorList>
    </citation>
    <scope>NUCLEOTIDE SEQUENCE [LARGE SCALE GENOMIC DNA]</scope>
    <source>
        <strain evidence="9 10">ATCC 49505</strain>
    </source>
</reference>
<keyword evidence="10" id="KW-1185">Reference proteome</keyword>
<feature type="transmembrane region" description="Helical" evidence="7">
    <location>
        <begin position="135"/>
        <end position="154"/>
    </location>
</feature>
<comment type="caution">
    <text evidence="9">The sequence shown here is derived from an EMBL/GenBank/DDBJ whole genome shotgun (WGS) entry which is preliminary data.</text>
</comment>
<dbReference type="GO" id="GO:0006813">
    <property type="term" value="P:potassium ion transport"/>
    <property type="evidence" value="ECO:0007669"/>
    <property type="project" value="InterPro"/>
</dbReference>
<dbReference type="Pfam" id="PF03600">
    <property type="entry name" value="CitMHS"/>
    <property type="match status" value="1"/>
</dbReference>
<keyword evidence="2" id="KW-0813">Transport</keyword>
<dbReference type="PANTHER" id="PTHR43652">
    <property type="entry name" value="BASIC AMINO ACID ANTIPORTER YFCC-RELATED"/>
    <property type="match status" value="1"/>
</dbReference>
<dbReference type="PATRIC" id="fig|45068.5.peg.101"/>
<comment type="subcellular location">
    <subcellularLocation>
        <location evidence="1">Membrane</location>
        <topology evidence="1">Multi-pass membrane protein</topology>
    </subcellularLocation>
</comment>
<dbReference type="GO" id="GO:0005886">
    <property type="term" value="C:plasma membrane"/>
    <property type="evidence" value="ECO:0007669"/>
    <property type="project" value="TreeGrafter"/>
</dbReference>
<gene>
    <name evidence="9" type="ORF">Llon_0096</name>
</gene>
<dbReference type="InterPro" id="IPR006037">
    <property type="entry name" value="RCK_C"/>
</dbReference>
<evidence type="ECO:0000313" key="10">
    <source>
        <dbReference type="Proteomes" id="UP000054997"/>
    </source>
</evidence>
<dbReference type="PANTHER" id="PTHR43652:SF2">
    <property type="entry name" value="BASIC AMINO ACID ANTIPORTER YFCC-RELATED"/>
    <property type="match status" value="1"/>
</dbReference>
<evidence type="ECO:0000256" key="4">
    <source>
        <dbReference type="ARBA" id="ARBA00022737"/>
    </source>
</evidence>
<dbReference type="InterPro" id="IPR036721">
    <property type="entry name" value="RCK_C_sf"/>
</dbReference>
<protein>
    <submittedName>
        <fullName evidence="9">Putative transporter</fullName>
    </submittedName>
</protein>
<feature type="transmembrane region" description="Helical" evidence="7">
    <location>
        <begin position="424"/>
        <end position="440"/>
    </location>
</feature>
<evidence type="ECO:0000256" key="7">
    <source>
        <dbReference type="SAM" id="Phobius"/>
    </source>
</evidence>
<evidence type="ECO:0000256" key="3">
    <source>
        <dbReference type="ARBA" id="ARBA00022692"/>
    </source>
</evidence>
<evidence type="ECO:0000259" key="8">
    <source>
        <dbReference type="PROSITE" id="PS51202"/>
    </source>
</evidence>
<accession>A0A0W0VSU9</accession>
<feature type="transmembrane region" description="Helical" evidence="7">
    <location>
        <begin position="31"/>
        <end position="50"/>
    </location>
</feature>
<feature type="transmembrane region" description="Helical" evidence="7">
    <location>
        <begin position="6"/>
        <end position="24"/>
    </location>
</feature>
<dbReference type="Pfam" id="PF02080">
    <property type="entry name" value="TrkA_C"/>
    <property type="match status" value="2"/>
</dbReference>
<dbReference type="Proteomes" id="UP000054997">
    <property type="component" value="Unassembled WGS sequence"/>
</dbReference>
<feature type="transmembrane region" description="Helical" evidence="7">
    <location>
        <begin position="87"/>
        <end position="105"/>
    </location>
</feature>
<evidence type="ECO:0000256" key="2">
    <source>
        <dbReference type="ARBA" id="ARBA00022448"/>
    </source>
</evidence>
<organism evidence="9 10">
    <name type="scientific">Legionella londiniensis</name>
    <dbReference type="NCBI Taxonomy" id="45068"/>
    <lineage>
        <taxon>Bacteria</taxon>
        <taxon>Pseudomonadati</taxon>
        <taxon>Pseudomonadota</taxon>
        <taxon>Gammaproteobacteria</taxon>
        <taxon>Legionellales</taxon>
        <taxon>Legionellaceae</taxon>
        <taxon>Legionella</taxon>
    </lineage>
</organism>
<proteinExistence type="predicted"/>
<evidence type="ECO:0000256" key="5">
    <source>
        <dbReference type="ARBA" id="ARBA00022989"/>
    </source>
</evidence>
<dbReference type="InterPro" id="IPR051679">
    <property type="entry name" value="DASS-Related_Transporters"/>
</dbReference>
<feature type="domain" description="RCK C-terminal" evidence="8">
    <location>
        <begin position="208"/>
        <end position="292"/>
    </location>
</feature>
<sequence length="591" mass="63893">MMHDAYLLFLILAITIVMFVWGYFRYDTVALMNLLALVFTGLVPSSQAFLGFSNSAVISVAAVMVISSVIIQAGLVEQILSFMKPVLASPFLLIGSICILAAVLSAFMNNVGALSLIMPVAIQGAISAKLSPSKILMPLSFATILGGMTTKIGTPPNLLISSYKETLTGTPFSMFDFTPVGFAVALGGLVFIIFIGWRFVPERRKASGDTSEMYPIQDYITEIRIPENSPVAGMKRAELEQFIEGDFSILGLIRGRKKKLVVHSREELLANDVLIIEASHEDLNNLLIQGNLELSQGEIISPESLRGEEINTIEAVVTPGSRLQGRSWQRLRVRSRYGLNLLAVARSGKGIRKRLNHVNFNPGDVLLIQGPGEDLREQIINLGLVPLAERTINVGFKRSLVLPLAFFIGGILLTSLQILSIEVAFTLVVVLMVACNVIPIREVYKSIDWSIIVLLGALIPLGDALKNTGAAKMIGNSLLSMTGGSSVILILALLLLITMTLSDFMNNAATAVVMAPIGADIAELLHMSPDAFLIAISIGASCSCLTPISHQNNTLVMGPGGYKFFDYLWLGIPLEIVVLLTALPALAIFWL</sequence>
<dbReference type="AlphaFoldDB" id="A0A0W0VSU9"/>
<feature type="transmembrane region" description="Helical" evidence="7">
    <location>
        <begin position="400"/>
        <end position="418"/>
    </location>
</feature>
<evidence type="ECO:0000256" key="6">
    <source>
        <dbReference type="ARBA" id="ARBA00023136"/>
    </source>
</evidence>
<dbReference type="EMBL" id="LNYK01000001">
    <property type="protein sequence ID" value="KTD23211.1"/>
    <property type="molecule type" value="Genomic_DNA"/>
</dbReference>
<dbReference type="STRING" id="45068.Llon_0096"/>
<keyword evidence="3 7" id="KW-0812">Transmembrane</keyword>
<dbReference type="Gene3D" id="3.30.70.1450">
    <property type="entry name" value="Regulator of K+ conductance, C-terminal domain"/>
    <property type="match status" value="2"/>
</dbReference>
<dbReference type="SUPFAM" id="SSF116726">
    <property type="entry name" value="TrkA C-terminal domain-like"/>
    <property type="match status" value="2"/>
</dbReference>
<keyword evidence="5 7" id="KW-1133">Transmembrane helix</keyword>